<sequence length="406" mass="44987">MPRDGRSVWQPSSAPRKHQSQNVNCIPAKRDPVPPKPNDVGNRPPRRFAGSVVWGRLPLPPNKASNPSIGTNSQAGVVNELLEEDESWTTQAADPKNTAPAGKDTQKELTAAMAGLTVQLGPKIESTVPEWRRDIEKPAFPKPSPSRAGSNFPRGEKQPFFPNPAASRAGTVSMRNADHQAVQNDRPFRGAATVMSCTYQRRSDQPRMNEARHDEYLPFFKHEFVIGTILRGIIHEQDIMGTPDPAMSEAPTNFTSANNWSRAPTAVTNNAGNKHIGHGEWGPVYSENRFLIVVHNRAGDHYYAVPVYSHKGNGLAKKLHKNEYVSIADGRYPDSVEQQSAHRPITAVLKNGVDELLPMSAAYASYAVPRKYGLPVAHQGRLDDESTKRLVSMYHEWTDRNESDEL</sequence>
<protein>
    <recommendedName>
        <fullName evidence="2">DUF6590 domain-containing protein</fullName>
    </recommendedName>
</protein>
<dbReference type="AlphaFoldDB" id="A0A8H3PKE6"/>
<evidence type="ECO:0000259" key="2">
    <source>
        <dbReference type="Pfam" id="PF20233"/>
    </source>
</evidence>
<accession>A0A8H3PKE6</accession>
<dbReference type="Pfam" id="PF20233">
    <property type="entry name" value="DUF6590"/>
    <property type="match status" value="1"/>
</dbReference>
<feature type="region of interest" description="Disordered" evidence="1">
    <location>
        <begin position="136"/>
        <end position="161"/>
    </location>
</feature>
<dbReference type="OrthoDB" id="3438983at2759"/>
<reference evidence="3" key="1">
    <citation type="submission" date="2021-03" db="EMBL/GenBank/DDBJ databases">
        <authorList>
            <person name="Tagirdzhanova G."/>
        </authorList>
    </citation>
    <scope>NUCLEOTIDE SEQUENCE</scope>
</reference>
<evidence type="ECO:0000256" key="1">
    <source>
        <dbReference type="SAM" id="MobiDB-lite"/>
    </source>
</evidence>
<organism evidence="3 4">
    <name type="scientific">Alectoria fallacina</name>
    <dbReference type="NCBI Taxonomy" id="1903189"/>
    <lineage>
        <taxon>Eukaryota</taxon>
        <taxon>Fungi</taxon>
        <taxon>Dikarya</taxon>
        <taxon>Ascomycota</taxon>
        <taxon>Pezizomycotina</taxon>
        <taxon>Lecanoromycetes</taxon>
        <taxon>OSLEUM clade</taxon>
        <taxon>Lecanoromycetidae</taxon>
        <taxon>Lecanorales</taxon>
        <taxon>Lecanorineae</taxon>
        <taxon>Parmeliaceae</taxon>
        <taxon>Alectoria</taxon>
    </lineage>
</organism>
<dbReference type="EMBL" id="CAJPDR010000786">
    <property type="protein sequence ID" value="CAF9942664.1"/>
    <property type="molecule type" value="Genomic_DNA"/>
</dbReference>
<feature type="compositionally biased region" description="Polar residues" evidence="1">
    <location>
        <begin position="63"/>
        <end position="74"/>
    </location>
</feature>
<dbReference type="InterPro" id="IPR046497">
    <property type="entry name" value="DUF6590"/>
</dbReference>
<gene>
    <name evidence="3" type="ORF">ALECFALPRED_009886</name>
</gene>
<evidence type="ECO:0000313" key="4">
    <source>
        <dbReference type="Proteomes" id="UP000664203"/>
    </source>
</evidence>
<feature type="region of interest" description="Disordered" evidence="1">
    <location>
        <begin position="85"/>
        <end position="104"/>
    </location>
</feature>
<name>A0A8H3PKE6_9LECA</name>
<feature type="region of interest" description="Disordered" evidence="1">
    <location>
        <begin position="1"/>
        <end position="74"/>
    </location>
</feature>
<keyword evidence="4" id="KW-1185">Reference proteome</keyword>
<dbReference type="Proteomes" id="UP000664203">
    <property type="component" value="Unassembled WGS sequence"/>
</dbReference>
<comment type="caution">
    <text evidence="3">The sequence shown here is derived from an EMBL/GenBank/DDBJ whole genome shotgun (WGS) entry which is preliminary data.</text>
</comment>
<proteinExistence type="predicted"/>
<evidence type="ECO:0000313" key="3">
    <source>
        <dbReference type="EMBL" id="CAF9942664.1"/>
    </source>
</evidence>
<feature type="domain" description="DUF6590" evidence="2">
    <location>
        <begin position="223"/>
        <end position="391"/>
    </location>
</feature>